<dbReference type="InterPro" id="IPR036627">
    <property type="entry name" value="CobW-likC_sf"/>
</dbReference>
<evidence type="ECO:0000256" key="4">
    <source>
        <dbReference type="ARBA" id="ARBA00034320"/>
    </source>
</evidence>
<dbReference type="SUPFAM" id="SSF90002">
    <property type="entry name" value="Hypothetical protein YjiA, C-terminal domain"/>
    <property type="match status" value="1"/>
</dbReference>
<dbReference type="InterPro" id="IPR051316">
    <property type="entry name" value="Zinc-reg_GTPase_activator"/>
</dbReference>
<dbReference type="Proteomes" id="UP000249522">
    <property type="component" value="Unassembled WGS sequence"/>
</dbReference>
<dbReference type="PANTHER" id="PTHR13748">
    <property type="entry name" value="COBW-RELATED"/>
    <property type="match status" value="1"/>
</dbReference>
<dbReference type="OrthoDB" id="9808822at2"/>
<feature type="domain" description="CobW C-terminal" evidence="7">
    <location>
        <begin position="279"/>
        <end position="365"/>
    </location>
</feature>
<dbReference type="Gene3D" id="3.30.1220.10">
    <property type="entry name" value="CobW-like, C-terminal domain"/>
    <property type="match status" value="1"/>
</dbReference>
<name>A0A2W1LKJ9_9BACL</name>
<evidence type="ECO:0000256" key="1">
    <source>
        <dbReference type="ARBA" id="ARBA00022741"/>
    </source>
</evidence>
<keyword evidence="2" id="KW-0378">Hydrolase</keyword>
<accession>A0A2W1LKJ9</accession>
<dbReference type="SMART" id="SM00833">
    <property type="entry name" value="CobW_C"/>
    <property type="match status" value="1"/>
</dbReference>
<comment type="similarity">
    <text evidence="4">Belongs to the SIMIBI class G3E GTPase family. ZNG1 subfamily.</text>
</comment>
<comment type="caution">
    <text evidence="8">The sequence shown here is derived from an EMBL/GenBank/DDBJ whole genome shotgun (WGS) entry which is preliminary data.</text>
</comment>
<feature type="region of interest" description="Disordered" evidence="6">
    <location>
        <begin position="240"/>
        <end position="267"/>
    </location>
</feature>
<evidence type="ECO:0000256" key="6">
    <source>
        <dbReference type="SAM" id="MobiDB-lite"/>
    </source>
</evidence>
<dbReference type="GO" id="GO:0005737">
    <property type="term" value="C:cytoplasm"/>
    <property type="evidence" value="ECO:0007669"/>
    <property type="project" value="TreeGrafter"/>
</dbReference>
<keyword evidence="9" id="KW-1185">Reference proteome</keyword>
<keyword evidence="3" id="KW-0143">Chaperone</keyword>
<dbReference type="Gene3D" id="3.40.50.300">
    <property type="entry name" value="P-loop containing nucleotide triphosphate hydrolases"/>
    <property type="match status" value="1"/>
</dbReference>
<feature type="compositionally biased region" description="Basic and acidic residues" evidence="6">
    <location>
        <begin position="244"/>
        <end position="265"/>
    </location>
</feature>
<keyword evidence="1" id="KW-0547">Nucleotide-binding</keyword>
<dbReference type="GO" id="GO:0000166">
    <property type="term" value="F:nucleotide binding"/>
    <property type="evidence" value="ECO:0007669"/>
    <property type="project" value="UniProtKB-KW"/>
</dbReference>
<dbReference type="SUPFAM" id="SSF52540">
    <property type="entry name" value="P-loop containing nucleoside triphosphate hydrolases"/>
    <property type="match status" value="1"/>
</dbReference>
<evidence type="ECO:0000259" key="7">
    <source>
        <dbReference type="SMART" id="SM00833"/>
    </source>
</evidence>
<dbReference type="AlphaFoldDB" id="A0A2W1LKJ9"/>
<evidence type="ECO:0000313" key="8">
    <source>
        <dbReference type="EMBL" id="PZD95044.1"/>
    </source>
</evidence>
<proteinExistence type="inferred from homology"/>
<protein>
    <submittedName>
        <fullName evidence="8">GTP-binding protein</fullName>
    </submittedName>
</protein>
<dbReference type="EMBL" id="QKRB01000046">
    <property type="protein sequence ID" value="PZD95044.1"/>
    <property type="molecule type" value="Genomic_DNA"/>
</dbReference>
<sequence>MFFSLLLIHTTILEVPDMRRVPVIILSGFLGSGKTTLLLRLLKQANDRRLKTAVLMNELGQSDVDSGLIHADWPGASLENLLDGCMCCSKKSEVAGCIRRLIEQQPDVIFIELTGVANPEEVVEVLTDPSLLNRVELRHIITVLDSEWVLEYDSLFNTDLALKHTLRRQMEVADTILINKTDLASSSQLAKITKSIARQNDKAAVHYTRHSDMDLNPVFSSLQPAANSLPAVSRGLKVSVSVRKRPESSAHTHEHSPGPGKEQEHTAAAGTGSFTRVKTVTLAVPEHTLITVKQADQFIQKWRDGLLRAKGYIAGSERKEPCKLVQFAGKRIYWSDTDYHGPSYLVFIGIDLDRQQIEQDWNRLLNVITA</sequence>
<reference evidence="8 9" key="1">
    <citation type="submission" date="2018-06" db="EMBL/GenBank/DDBJ databases">
        <title>Paenibacillus imtechensis sp. nov.</title>
        <authorList>
            <person name="Pinnaka A.K."/>
            <person name="Singh H."/>
            <person name="Kaur M."/>
        </authorList>
    </citation>
    <scope>NUCLEOTIDE SEQUENCE [LARGE SCALE GENOMIC DNA]</scope>
    <source>
        <strain evidence="8 9">SMB1</strain>
    </source>
</reference>
<evidence type="ECO:0000256" key="5">
    <source>
        <dbReference type="ARBA" id="ARBA00049117"/>
    </source>
</evidence>
<evidence type="ECO:0000256" key="2">
    <source>
        <dbReference type="ARBA" id="ARBA00022801"/>
    </source>
</evidence>
<dbReference type="Pfam" id="PF07683">
    <property type="entry name" value="CobW_C"/>
    <property type="match status" value="1"/>
</dbReference>
<comment type="catalytic activity">
    <reaction evidence="5">
        <text>GTP + H2O = GDP + phosphate + H(+)</text>
        <dbReference type="Rhea" id="RHEA:19669"/>
        <dbReference type="ChEBI" id="CHEBI:15377"/>
        <dbReference type="ChEBI" id="CHEBI:15378"/>
        <dbReference type="ChEBI" id="CHEBI:37565"/>
        <dbReference type="ChEBI" id="CHEBI:43474"/>
        <dbReference type="ChEBI" id="CHEBI:58189"/>
    </reaction>
    <physiologicalReaction direction="left-to-right" evidence="5">
        <dbReference type="Rhea" id="RHEA:19670"/>
    </physiologicalReaction>
</comment>
<dbReference type="InterPro" id="IPR003495">
    <property type="entry name" value="CobW/HypB/UreG_nucleotide-bd"/>
</dbReference>
<organism evidence="8 9">
    <name type="scientific">Paenibacillus sambharensis</name>
    <dbReference type="NCBI Taxonomy" id="1803190"/>
    <lineage>
        <taxon>Bacteria</taxon>
        <taxon>Bacillati</taxon>
        <taxon>Bacillota</taxon>
        <taxon>Bacilli</taxon>
        <taxon>Bacillales</taxon>
        <taxon>Paenibacillaceae</taxon>
        <taxon>Paenibacillus</taxon>
    </lineage>
</organism>
<dbReference type="PANTHER" id="PTHR13748:SF62">
    <property type="entry name" value="COBW DOMAIN-CONTAINING PROTEIN"/>
    <property type="match status" value="1"/>
</dbReference>
<evidence type="ECO:0000313" key="9">
    <source>
        <dbReference type="Proteomes" id="UP000249522"/>
    </source>
</evidence>
<dbReference type="GO" id="GO:0016787">
    <property type="term" value="F:hydrolase activity"/>
    <property type="evidence" value="ECO:0007669"/>
    <property type="project" value="UniProtKB-KW"/>
</dbReference>
<dbReference type="Pfam" id="PF02492">
    <property type="entry name" value="cobW"/>
    <property type="match status" value="1"/>
</dbReference>
<dbReference type="CDD" id="cd03112">
    <property type="entry name" value="CobW-like"/>
    <property type="match status" value="1"/>
</dbReference>
<dbReference type="InterPro" id="IPR011629">
    <property type="entry name" value="CobW-like_C"/>
</dbReference>
<evidence type="ECO:0000256" key="3">
    <source>
        <dbReference type="ARBA" id="ARBA00023186"/>
    </source>
</evidence>
<dbReference type="InterPro" id="IPR027417">
    <property type="entry name" value="P-loop_NTPase"/>
</dbReference>
<gene>
    <name evidence="8" type="ORF">DNH61_15520</name>
</gene>